<sequence length="659" mass="70647">MNGLQTPIRNPGGESAVAAAELPAPASPFRTPIRASAGVALAAPTSEQWSTPAAQTPGKAFTPKGKWTNPEAQRVLDDRAGHLSDRQSTMRLRWNVASLVVLAWCSQTGIYQQVRSVGMAAGVPQYVWSSLEWAGLAVLVYNIGEAAWCLLQPKNQYADAAMNPAQRLRMGLDSCVPSAAKGAPVSAPKMTPSKAPADCRTPGSVTDLEARRRTPIKGVGPTTPAGTASRLLRSPVARSGGVGQSDYSPRDDQLTLTQILNRVPGASSLTDGVQGTPTPVRAGDEYVLGSPPAFGLYGAAAATTPRLPMGRHGLGDMPATPMPQHLRGQPTVGLYQTATPARRAGGGEGAKGQSKDRSTGEIDYYEPHEVLERYGAERDILDWVDNMRVWFVRHLLRPLCRQIDELDALFEQHGLGHLSCRRAELDPAALEQEKAKQQQPTGLFGGGFGSGFGSGFGGGAAAPGSQGVPQTLAELQLRYGELPQTKERMALEKYLRIPGHTCRGYVVQRVKTLSQSGALPAYVFDAGGSFVPDGDGAEQPWSAATHPTDGQLLFHLFCTFMDQTMPPAQNTRHPFTDRYVLQPESKPDASLPVQIIQVVRRRPHFCLVVKGAFYDVAPNRNNLFIALALFVLEIQRECAGYLGLTSLGGKHVDLLATIA</sequence>
<keyword evidence="2" id="KW-1185">Reference proteome</keyword>
<accession>A0ACC1K3W2</accession>
<comment type="caution">
    <text evidence="1">The sequence shown here is derived from an EMBL/GenBank/DDBJ whole genome shotgun (WGS) entry which is preliminary data.</text>
</comment>
<reference evidence="1" key="1">
    <citation type="submission" date="2022-07" db="EMBL/GenBank/DDBJ databases">
        <title>Phylogenomic reconstructions and comparative analyses of Kickxellomycotina fungi.</title>
        <authorList>
            <person name="Reynolds N.K."/>
            <person name="Stajich J.E."/>
            <person name="Barry K."/>
            <person name="Grigoriev I.V."/>
            <person name="Crous P."/>
            <person name="Smith M.E."/>
        </authorList>
    </citation>
    <scope>NUCLEOTIDE SEQUENCE</scope>
    <source>
        <strain evidence="1">CBS 109366</strain>
    </source>
</reference>
<proteinExistence type="predicted"/>
<gene>
    <name evidence="1" type="ORF">IWQ57_001611</name>
</gene>
<evidence type="ECO:0000313" key="2">
    <source>
        <dbReference type="Proteomes" id="UP001140234"/>
    </source>
</evidence>
<evidence type="ECO:0000313" key="1">
    <source>
        <dbReference type="EMBL" id="KAJ2772792.1"/>
    </source>
</evidence>
<protein>
    <submittedName>
        <fullName evidence="1">Uncharacterized protein</fullName>
    </submittedName>
</protein>
<name>A0ACC1K3W2_9FUNG</name>
<dbReference type="EMBL" id="JANBUJ010000317">
    <property type="protein sequence ID" value="KAJ2772792.1"/>
    <property type="molecule type" value="Genomic_DNA"/>
</dbReference>
<dbReference type="Proteomes" id="UP001140234">
    <property type="component" value="Unassembled WGS sequence"/>
</dbReference>
<organism evidence="1 2">
    <name type="scientific">Coemansia nantahalensis</name>
    <dbReference type="NCBI Taxonomy" id="2789366"/>
    <lineage>
        <taxon>Eukaryota</taxon>
        <taxon>Fungi</taxon>
        <taxon>Fungi incertae sedis</taxon>
        <taxon>Zoopagomycota</taxon>
        <taxon>Kickxellomycotina</taxon>
        <taxon>Kickxellomycetes</taxon>
        <taxon>Kickxellales</taxon>
        <taxon>Kickxellaceae</taxon>
        <taxon>Coemansia</taxon>
    </lineage>
</organism>